<dbReference type="RefSeq" id="WP_068018972.1">
    <property type="nucleotide sequence ID" value="NZ_QQAZ01000014.1"/>
</dbReference>
<gene>
    <name evidence="3" type="ORF">DFR68_1142</name>
</gene>
<sequence length="130" mass="14102">MDRNHTDEDDSDHTDDSRDSRHPRPSTSKDPGTLIQIGLELALVLLDASDAVTSDLLDRLEHAAAECARSAVPIETVLHAIHESIATMIEQLGDDPVRAGRSIDASAVVRVLDVLTSTVSRGYVHELRQG</sequence>
<reference evidence="3 4" key="1">
    <citation type="submission" date="2018-07" db="EMBL/GenBank/DDBJ databases">
        <title>Genomic Encyclopedia of Type Strains, Phase IV (KMG-IV): sequencing the most valuable type-strain genomes for metagenomic binning, comparative biology and taxonomic classification.</title>
        <authorList>
            <person name="Goeker M."/>
        </authorList>
    </citation>
    <scope>NUCLEOTIDE SEQUENCE [LARGE SCALE GENOMIC DNA]</scope>
    <source>
        <strain evidence="3 4">DSM 44952</strain>
    </source>
</reference>
<dbReference type="STRING" id="1210089.GCA_001613165_02692"/>
<evidence type="ECO:0000313" key="4">
    <source>
        <dbReference type="Proteomes" id="UP000255355"/>
    </source>
</evidence>
<dbReference type="InterPro" id="IPR025751">
    <property type="entry name" value="RsbRD_N_dom"/>
</dbReference>
<feature type="region of interest" description="Disordered" evidence="1">
    <location>
        <begin position="1"/>
        <end position="32"/>
    </location>
</feature>
<comment type="caution">
    <text evidence="3">The sequence shown here is derived from an EMBL/GenBank/DDBJ whole genome shotgun (WGS) entry which is preliminary data.</text>
</comment>
<feature type="domain" description="RsbT co-antagonist protein RsbRD N-terminal" evidence="2">
    <location>
        <begin position="35"/>
        <end position="128"/>
    </location>
</feature>
<protein>
    <recommendedName>
        <fullName evidence="2">RsbT co-antagonist protein RsbRD N-terminal domain-containing protein</fullName>
    </recommendedName>
</protein>
<evidence type="ECO:0000313" key="3">
    <source>
        <dbReference type="EMBL" id="RDI44981.1"/>
    </source>
</evidence>
<accession>A0A370GN15</accession>
<organism evidence="3 4">
    <name type="scientific">Nocardia mexicana</name>
    <dbReference type="NCBI Taxonomy" id="279262"/>
    <lineage>
        <taxon>Bacteria</taxon>
        <taxon>Bacillati</taxon>
        <taxon>Actinomycetota</taxon>
        <taxon>Actinomycetes</taxon>
        <taxon>Mycobacteriales</taxon>
        <taxon>Nocardiaceae</taxon>
        <taxon>Nocardia</taxon>
    </lineage>
</organism>
<dbReference type="Pfam" id="PF14361">
    <property type="entry name" value="RsbRD_N"/>
    <property type="match status" value="1"/>
</dbReference>
<keyword evidence="4" id="KW-1185">Reference proteome</keyword>
<dbReference type="EMBL" id="QQAZ01000014">
    <property type="protein sequence ID" value="RDI44981.1"/>
    <property type="molecule type" value="Genomic_DNA"/>
</dbReference>
<dbReference type="OrthoDB" id="9977365at2"/>
<name>A0A370GN15_9NOCA</name>
<evidence type="ECO:0000259" key="2">
    <source>
        <dbReference type="Pfam" id="PF14361"/>
    </source>
</evidence>
<dbReference type="Proteomes" id="UP000255355">
    <property type="component" value="Unassembled WGS sequence"/>
</dbReference>
<evidence type="ECO:0000256" key="1">
    <source>
        <dbReference type="SAM" id="MobiDB-lite"/>
    </source>
</evidence>
<proteinExistence type="predicted"/>
<dbReference type="AlphaFoldDB" id="A0A370GN15"/>